<dbReference type="RefSeq" id="WP_231567959.1">
    <property type="nucleotide sequence ID" value="NZ_BCZD01000038.1"/>
</dbReference>
<dbReference type="EMBL" id="JFZA02000010">
    <property type="protein sequence ID" value="KFG90813.1"/>
    <property type="molecule type" value="Genomic_DNA"/>
</dbReference>
<dbReference type="STRING" id="76947.GCA_002080435_04004"/>
<dbReference type="AlphaFoldDB" id="A0A086PBP5"/>
<dbReference type="eggNOG" id="ENOG5033GIZ">
    <property type="taxonomic scope" value="Bacteria"/>
</dbReference>
<gene>
    <name evidence="2" type="ORF">BV98_001344</name>
</gene>
<evidence type="ECO:0000313" key="3">
    <source>
        <dbReference type="Proteomes" id="UP000024284"/>
    </source>
</evidence>
<proteinExistence type="predicted"/>
<dbReference type="PATRIC" id="fig|1219045.3.peg.1376"/>
<feature type="region of interest" description="Disordered" evidence="1">
    <location>
        <begin position="228"/>
        <end position="248"/>
    </location>
</feature>
<protein>
    <submittedName>
        <fullName evidence="2">Type IV conjugative transfer system lipo family protein</fullName>
    </submittedName>
</protein>
<evidence type="ECO:0000256" key="1">
    <source>
        <dbReference type="SAM" id="MobiDB-lite"/>
    </source>
</evidence>
<name>A0A086PBP5_SPHHM</name>
<evidence type="ECO:0000313" key="2">
    <source>
        <dbReference type="EMBL" id="KFG90813.1"/>
    </source>
</evidence>
<feature type="region of interest" description="Disordered" evidence="1">
    <location>
        <begin position="63"/>
        <end position="87"/>
    </location>
</feature>
<dbReference type="PROSITE" id="PS51257">
    <property type="entry name" value="PROKAR_LIPOPROTEIN"/>
    <property type="match status" value="1"/>
</dbReference>
<dbReference type="Pfam" id="PF09676">
    <property type="entry name" value="TraV"/>
    <property type="match status" value="1"/>
</dbReference>
<comment type="caution">
    <text evidence="2">The sequence shown here is derived from an EMBL/GenBank/DDBJ whole genome shotgun (WGS) entry which is preliminary data.</text>
</comment>
<accession>A0A086PBP5</accession>
<sequence>MMRPDKPRPFDWPQALASLFAITTLSGCVGLGGNIKGSFACQAPDGICAPSAVIDDRALRLISDDPSATPTPAGTYRPEDKPPTAKSMSARVAAVQPVRGPVSTTPGRSNERVLRIVFPAHIDARGRLHEASAVHAVVSQGEWLTSTDDNAAPTRNAMSAAPDMPSLAEALASKKEAAPLEVDPNLPDPALVSAARARKADPVAAIKAEVSERLKPSPRAAAGTAALVASGQAAAAGTAQPEAPAVRPTVRAASFPAAVAEDN</sequence>
<dbReference type="Proteomes" id="UP000024284">
    <property type="component" value="Unassembled WGS sequence"/>
</dbReference>
<feature type="compositionally biased region" description="Low complexity" evidence="1">
    <location>
        <begin position="228"/>
        <end position="246"/>
    </location>
</feature>
<reference evidence="2" key="1">
    <citation type="submission" date="2014-08" db="EMBL/GenBank/DDBJ databases">
        <title>Draft genome sequences of Sphingobium herbicidovorans.</title>
        <authorList>
            <person name="Gan H.M."/>
            <person name="Gan H.Y."/>
            <person name="Savka M.A."/>
        </authorList>
    </citation>
    <scope>NUCLEOTIDE SEQUENCE [LARGE SCALE GENOMIC DNA]</scope>
    <source>
        <strain evidence="2">NBRC 16415</strain>
    </source>
</reference>
<keyword evidence="3" id="KW-1185">Reference proteome</keyword>
<dbReference type="InterPro" id="IPR014118">
    <property type="entry name" value="T4SS_TraV"/>
</dbReference>
<organism evidence="2 3">
    <name type="scientific">Sphingobium herbicidovorans (strain ATCC 700291 / DSM 11019 / CCUG 56400 / KCTC 2939 / LMG 18315 / NBRC 16415 / MH)</name>
    <name type="common">Sphingomonas herbicidovorans</name>
    <dbReference type="NCBI Taxonomy" id="1219045"/>
    <lineage>
        <taxon>Bacteria</taxon>
        <taxon>Pseudomonadati</taxon>
        <taxon>Pseudomonadota</taxon>
        <taxon>Alphaproteobacteria</taxon>
        <taxon>Sphingomonadales</taxon>
        <taxon>Sphingomonadaceae</taxon>
        <taxon>Sphingobium</taxon>
    </lineage>
</organism>